<keyword evidence="3" id="KW-0472">Membrane</keyword>
<keyword evidence="1" id="KW-0677">Repeat</keyword>
<feature type="transmembrane region" description="Helical" evidence="3">
    <location>
        <begin position="156"/>
        <end position="172"/>
    </location>
</feature>
<feature type="transmembrane region" description="Helical" evidence="3">
    <location>
        <begin position="100"/>
        <end position="118"/>
    </location>
</feature>
<reference evidence="4" key="1">
    <citation type="submission" date="2023-07" db="EMBL/GenBank/DDBJ databases">
        <title>Gilvimarinus algae sp. nov., isolated from the surface of Kelp.</title>
        <authorList>
            <person name="Sun Y.Y."/>
            <person name="Gong Y."/>
            <person name="Du Z.J."/>
        </authorList>
    </citation>
    <scope>NUCLEOTIDE SEQUENCE</scope>
    <source>
        <strain evidence="4">SDUM040014</strain>
    </source>
</reference>
<evidence type="ECO:0000256" key="3">
    <source>
        <dbReference type="SAM" id="Phobius"/>
    </source>
</evidence>
<gene>
    <name evidence="4" type="ORF">QWI16_11660</name>
</gene>
<dbReference type="PANTHER" id="PTHR44227">
    <property type="match status" value="1"/>
</dbReference>
<keyword evidence="5" id="KW-1185">Reference proteome</keyword>
<evidence type="ECO:0000256" key="2">
    <source>
        <dbReference type="ARBA" id="ARBA00022803"/>
    </source>
</evidence>
<keyword evidence="2" id="KW-0802">TPR repeat</keyword>
<dbReference type="RefSeq" id="WP_302713321.1">
    <property type="nucleotide sequence ID" value="NZ_JAULRT010000059.1"/>
</dbReference>
<name>A0ABT8TH37_9GAMM</name>
<evidence type="ECO:0000313" key="4">
    <source>
        <dbReference type="EMBL" id="MDO3382824.1"/>
    </source>
</evidence>
<organism evidence="4 5">
    <name type="scientific">Gilvimarinus algae</name>
    <dbReference type="NCBI Taxonomy" id="3058037"/>
    <lineage>
        <taxon>Bacteria</taxon>
        <taxon>Pseudomonadati</taxon>
        <taxon>Pseudomonadota</taxon>
        <taxon>Gammaproteobacteria</taxon>
        <taxon>Cellvibrionales</taxon>
        <taxon>Cellvibrionaceae</taxon>
        <taxon>Gilvimarinus</taxon>
    </lineage>
</organism>
<dbReference type="Proteomes" id="UP001168380">
    <property type="component" value="Unassembled WGS sequence"/>
</dbReference>
<feature type="transmembrane region" description="Helical" evidence="3">
    <location>
        <begin position="12"/>
        <end position="37"/>
    </location>
</feature>
<protein>
    <recommendedName>
        <fullName evidence="6">DUF1736 domain-containing protein</fullName>
    </recommendedName>
</protein>
<sequence length="621" mass="70353">MHLSICWNRYLYVSLGFTIAVVAAILLSIGINGGFFFDDHSNIVNNTALNVSDSSSLKDVIRAAYSFEAGGGSRSLAMLTFAFDSWRSDMNPAAFKATNIIIHCLTCLVLCLFVRQLLLLSGCSVKRSEISALAITAVWAIHPLQVSSVLYVVQRMQTLATLFTLLALFLYLRMRNAQMKDLHCQRYGILAALSALLAFASKEDAALIPLYLLVLEITILKFRGSNGLDLEGMRRIYYFLTFIGILIYLFVVIPYFWSWENYSGRDFNSVERLLTQARVLTVYLQQILFPWPDWMTFFYDHISVSRSLLNPPSTFFSIVLILIVLVSAWCLRIVQPVFSFGFLFFFAGHFMTSNVISLDLAYEHRNHLPMVGVFLAVGDILSTVVRRYGWFCRSSLFFLCIVLCVEGLATARRAHYWGDDLRLAEYHKRIALESERAWLSLCTAHFERHGINKDGKHLALAIDVCQEGANRLSRSAILVSNLVTYKAINGTVSSSDWKLLEKRLRDAPMNIQNQGILWATLLNAERGLFSEKDENGVLQTINIIASRIEIPPESLLRIAVFIFNETYQTEMALPYLKRAASQIPKEDPLMELIISRLSEAGKDDWVELLRNVNQKSVRGST</sequence>
<evidence type="ECO:0000256" key="1">
    <source>
        <dbReference type="ARBA" id="ARBA00022737"/>
    </source>
</evidence>
<dbReference type="PANTHER" id="PTHR44227:SF3">
    <property type="entry name" value="PROTEIN O-MANNOSYL-TRANSFERASE TMTC4"/>
    <property type="match status" value="1"/>
</dbReference>
<accession>A0ABT8TH37</accession>
<feature type="transmembrane region" description="Helical" evidence="3">
    <location>
        <begin position="368"/>
        <end position="385"/>
    </location>
</feature>
<evidence type="ECO:0008006" key="6">
    <source>
        <dbReference type="Google" id="ProtNLM"/>
    </source>
</evidence>
<dbReference type="InterPro" id="IPR052346">
    <property type="entry name" value="O-mannosyl-transferase_TMTC"/>
</dbReference>
<feature type="transmembrane region" description="Helical" evidence="3">
    <location>
        <begin position="315"/>
        <end position="334"/>
    </location>
</feature>
<comment type="caution">
    <text evidence="4">The sequence shown here is derived from an EMBL/GenBank/DDBJ whole genome shotgun (WGS) entry which is preliminary data.</text>
</comment>
<feature type="transmembrane region" description="Helical" evidence="3">
    <location>
        <begin position="341"/>
        <end position="362"/>
    </location>
</feature>
<feature type="transmembrane region" description="Helical" evidence="3">
    <location>
        <begin position="236"/>
        <end position="257"/>
    </location>
</feature>
<dbReference type="EMBL" id="JAULRT010000059">
    <property type="protein sequence ID" value="MDO3382824.1"/>
    <property type="molecule type" value="Genomic_DNA"/>
</dbReference>
<keyword evidence="3" id="KW-1133">Transmembrane helix</keyword>
<keyword evidence="3" id="KW-0812">Transmembrane</keyword>
<proteinExistence type="predicted"/>
<evidence type="ECO:0000313" key="5">
    <source>
        <dbReference type="Proteomes" id="UP001168380"/>
    </source>
</evidence>